<dbReference type="AlphaFoldDB" id="A0A5C6RGK8"/>
<reference evidence="10 11" key="1">
    <citation type="submission" date="2019-08" db="EMBL/GenBank/DDBJ databases">
        <title>Genome of Phaeodactylibacter luteus.</title>
        <authorList>
            <person name="Bowman J.P."/>
        </authorList>
    </citation>
    <scope>NUCLEOTIDE SEQUENCE [LARGE SCALE GENOMIC DNA]</scope>
    <source>
        <strain evidence="10 11">KCTC 42180</strain>
    </source>
</reference>
<keyword evidence="4 7" id="KW-1133">Transmembrane helix</keyword>
<evidence type="ECO:0000313" key="10">
    <source>
        <dbReference type="EMBL" id="TXB60568.1"/>
    </source>
</evidence>
<feature type="domain" description="ABC3 transporter permease C-terminal" evidence="8">
    <location>
        <begin position="271"/>
        <end position="381"/>
    </location>
</feature>
<feature type="transmembrane region" description="Helical" evidence="7">
    <location>
        <begin position="310"/>
        <end position="336"/>
    </location>
</feature>
<dbReference type="Pfam" id="PF02687">
    <property type="entry name" value="FtsX"/>
    <property type="match status" value="1"/>
</dbReference>
<dbReference type="GO" id="GO:0022857">
    <property type="term" value="F:transmembrane transporter activity"/>
    <property type="evidence" value="ECO:0007669"/>
    <property type="project" value="TreeGrafter"/>
</dbReference>
<proteinExistence type="inferred from homology"/>
<dbReference type="InterPro" id="IPR003838">
    <property type="entry name" value="ABC3_permease_C"/>
</dbReference>
<evidence type="ECO:0000256" key="4">
    <source>
        <dbReference type="ARBA" id="ARBA00022989"/>
    </source>
</evidence>
<sequence>MIRHILKLIWNKKRSNTLLFLEIFFAFAILFAVFTIVTRYMRQYNSPLGFDTEHIWVVHMNFDNITDTAAVEDMKLRLKSELEAMPQIEGAAYNGWISPFSGSNWVTASDANGFDTETSILMAEPAYFELMGLELVQGRWFDLSDLEGRYTPAVISQQFYEESFKGRNLRDSIYELQGENRIVGVFKNYKYQGDFTKEENATFFMRHPKDIDLPNLHLRIAPGTPAAFEETVNKTVASISRMSDFTIEHLETTRKVQNREVWVPVVSLLGIAIFLVINVAMGLFGVLWYSISKRRAEVGLRQALGASRGAVMGQFMGEILAVSVAALLLGAVFAVQLPLMEVFGIAPLNYYIAMGLSAGLILTLVLLCTLYPALQAARIQPALALHEE</sequence>
<comment type="similarity">
    <text evidence="6">Belongs to the ABC-4 integral membrane protein family.</text>
</comment>
<dbReference type="InterPro" id="IPR025857">
    <property type="entry name" value="MacB_PCD"/>
</dbReference>
<feature type="domain" description="MacB-like periplasmic core" evidence="9">
    <location>
        <begin position="24"/>
        <end position="205"/>
    </location>
</feature>
<keyword evidence="2" id="KW-1003">Cell membrane</keyword>
<keyword evidence="3 7" id="KW-0812">Transmembrane</keyword>
<dbReference type="EMBL" id="VOOR01000076">
    <property type="protein sequence ID" value="TXB60568.1"/>
    <property type="molecule type" value="Genomic_DNA"/>
</dbReference>
<evidence type="ECO:0000256" key="7">
    <source>
        <dbReference type="SAM" id="Phobius"/>
    </source>
</evidence>
<evidence type="ECO:0000256" key="3">
    <source>
        <dbReference type="ARBA" id="ARBA00022692"/>
    </source>
</evidence>
<gene>
    <name evidence="10" type="ORF">FRY97_20470</name>
</gene>
<evidence type="ECO:0000313" key="11">
    <source>
        <dbReference type="Proteomes" id="UP000321580"/>
    </source>
</evidence>
<accession>A0A5C6RGK8</accession>
<evidence type="ECO:0000256" key="2">
    <source>
        <dbReference type="ARBA" id="ARBA00022475"/>
    </source>
</evidence>
<feature type="transmembrane region" description="Helical" evidence="7">
    <location>
        <begin position="261"/>
        <end position="289"/>
    </location>
</feature>
<organism evidence="10 11">
    <name type="scientific">Phaeodactylibacter luteus</name>
    <dbReference type="NCBI Taxonomy" id="1564516"/>
    <lineage>
        <taxon>Bacteria</taxon>
        <taxon>Pseudomonadati</taxon>
        <taxon>Bacteroidota</taxon>
        <taxon>Saprospiria</taxon>
        <taxon>Saprospirales</taxon>
        <taxon>Haliscomenobacteraceae</taxon>
        <taxon>Phaeodactylibacter</taxon>
    </lineage>
</organism>
<dbReference type="Pfam" id="PF12704">
    <property type="entry name" value="MacB_PCD"/>
    <property type="match status" value="1"/>
</dbReference>
<dbReference type="PANTHER" id="PTHR30572">
    <property type="entry name" value="MEMBRANE COMPONENT OF TRANSPORTER-RELATED"/>
    <property type="match status" value="1"/>
</dbReference>
<evidence type="ECO:0000259" key="8">
    <source>
        <dbReference type="Pfam" id="PF02687"/>
    </source>
</evidence>
<keyword evidence="5 7" id="KW-0472">Membrane</keyword>
<name>A0A5C6RGK8_9BACT</name>
<evidence type="ECO:0000256" key="1">
    <source>
        <dbReference type="ARBA" id="ARBA00004651"/>
    </source>
</evidence>
<dbReference type="OrthoDB" id="8769057at2"/>
<comment type="caution">
    <text evidence="10">The sequence shown here is derived from an EMBL/GenBank/DDBJ whole genome shotgun (WGS) entry which is preliminary data.</text>
</comment>
<feature type="transmembrane region" description="Helical" evidence="7">
    <location>
        <begin position="348"/>
        <end position="371"/>
    </location>
</feature>
<keyword evidence="11" id="KW-1185">Reference proteome</keyword>
<dbReference type="GO" id="GO:0005886">
    <property type="term" value="C:plasma membrane"/>
    <property type="evidence" value="ECO:0007669"/>
    <property type="project" value="UniProtKB-SubCell"/>
</dbReference>
<protein>
    <submittedName>
        <fullName evidence="10">FtsX-like permease family protein</fullName>
    </submittedName>
</protein>
<feature type="transmembrane region" description="Helical" evidence="7">
    <location>
        <begin position="20"/>
        <end position="41"/>
    </location>
</feature>
<dbReference type="InterPro" id="IPR050250">
    <property type="entry name" value="Macrolide_Exporter_MacB"/>
</dbReference>
<evidence type="ECO:0000259" key="9">
    <source>
        <dbReference type="Pfam" id="PF12704"/>
    </source>
</evidence>
<evidence type="ECO:0000256" key="5">
    <source>
        <dbReference type="ARBA" id="ARBA00023136"/>
    </source>
</evidence>
<dbReference type="PANTHER" id="PTHR30572:SF4">
    <property type="entry name" value="ABC TRANSPORTER PERMEASE YTRF"/>
    <property type="match status" value="1"/>
</dbReference>
<comment type="subcellular location">
    <subcellularLocation>
        <location evidence="1">Cell membrane</location>
        <topology evidence="1">Multi-pass membrane protein</topology>
    </subcellularLocation>
</comment>
<evidence type="ECO:0000256" key="6">
    <source>
        <dbReference type="ARBA" id="ARBA00038076"/>
    </source>
</evidence>
<dbReference type="Proteomes" id="UP000321580">
    <property type="component" value="Unassembled WGS sequence"/>
</dbReference>
<dbReference type="RefSeq" id="WP_147169488.1">
    <property type="nucleotide sequence ID" value="NZ_VOOR01000076.1"/>
</dbReference>